<dbReference type="PATRIC" id="fig|324602.8.peg.1492"/>
<evidence type="ECO:0000313" key="9">
    <source>
        <dbReference type="Proteomes" id="UP000002008"/>
    </source>
</evidence>
<gene>
    <name evidence="8" type="ordered locus">Caur_1303</name>
</gene>
<dbReference type="Proteomes" id="UP000002008">
    <property type="component" value="Chromosome"/>
</dbReference>
<protein>
    <submittedName>
        <fullName evidence="8">Histidine kinase dimerisation and phosphoacceptor region</fullName>
    </submittedName>
</protein>
<evidence type="ECO:0000256" key="4">
    <source>
        <dbReference type="SAM" id="Coils"/>
    </source>
</evidence>
<dbReference type="Pfam" id="PF02518">
    <property type="entry name" value="HATPase_c"/>
    <property type="match status" value="1"/>
</dbReference>
<dbReference type="GO" id="GO:0000155">
    <property type="term" value="F:phosphorelay sensor kinase activity"/>
    <property type="evidence" value="ECO:0007669"/>
    <property type="project" value="InterPro"/>
</dbReference>
<dbReference type="InterPro" id="IPR011712">
    <property type="entry name" value="Sig_transdc_His_kin_sub3_dim/P"/>
</dbReference>
<dbReference type="InterPro" id="IPR008595">
    <property type="entry name" value="DegS"/>
</dbReference>
<keyword evidence="9" id="KW-1185">Reference proteome</keyword>
<dbReference type="FunCoup" id="A9W9P5">
    <property type="interactions" value="43"/>
</dbReference>
<dbReference type="Gene3D" id="3.30.565.10">
    <property type="entry name" value="Histidine kinase-like ATPase, C-terminal domain"/>
    <property type="match status" value="1"/>
</dbReference>
<evidence type="ECO:0000259" key="5">
    <source>
        <dbReference type="Pfam" id="PF02518"/>
    </source>
</evidence>
<name>A9W9P5_CHLAA</name>
<sequence>MSGEELQQRITNAIQAYRDEIDRTRREINEVESLLRQNMAEVDRLAMRETSIANRVRDLDVNLDRYEKTDIKTFFSTLIEVQMRLQTMRAQVDQLQARREALRNRQSLLSDVVELLEQAASELARSAKVADLPFDPQTMIANIIQSQESERLRISLQMHDGPAQAMSNLVLRAEICQRLLDRDLDQARAELVALKTAVNNTLQETRKFIFDLRPMTLDDLGLVPTLRRYVAQVAEKHKIDINLMVQNLDQRLPGHYEVTIFRFIQEAINNVVRHSGATQARVMLENSDNVLQILIEDNGNGFAVKEAIASAGTRKNMGLANMRQQIEVLLQGEFGIESSIGRGTRVAATVPLP</sequence>
<dbReference type="STRING" id="324602.Caur_1303"/>
<accession>A9W9P5</accession>
<dbReference type="InterPro" id="IPR016381">
    <property type="entry name" value="Sig_transdc_His_kinase_DegS"/>
</dbReference>
<feature type="domain" description="Sensor DegS" evidence="6">
    <location>
        <begin position="7"/>
        <end position="121"/>
    </location>
</feature>
<dbReference type="PIRSF" id="PIRSF003169">
    <property type="entry name" value="STHK_DegS"/>
    <property type="match status" value="1"/>
</dbReference>
<dbReference type="GO" id="GO:0004672">
    <property type="term" value="F:protein kinase activity"/>
    <property type="evidence" value="ECO:0000318"/>
    <property type="project" value="GO_Central"/>
</dbReference>
<dbReference type="PANTHER" id="PTHR24421:SF55">
    <property type="entry name" value="SENSOR HISTIDINE KINASE YDFH"/>
    <property type="match status" value="1"/>
</dbReference>
<dbReference type="RefSeq" id="WP_012257187.1">
    <property type="nucleotide sequence ID" value="NC_010175.1"/>
</dbReference>
<dbReference type="Pfam" id="PF07730">
    <property type="entry name" value="HisKA_3"/>
    <property type="match status" value="1"/>
</dbReference>
<evidence type="ECO:0000256" key="3">
    <source>
        <dbReference type="ARBA" id="ARBA00023012"/>
    </source>
</evidence>
<evidence type="ECO:0000259" key="6">
    <source>
        <dbReference type="Pfam" id="PF05384"/>
    </source>
</evidence>
<feature type="domain" description="Histidine kinase/HSP90-like ATPase" evidence="5">
    <location>
        <begin position="258"/>
        <end position="352"/>
    </location>
</feature>
<evidence type="ECO:0000256" key="1">
    <source>
        <dbReference type="ARBA" id="ARBA00022679"/>
    </source>
</evidence>
<dbReference type="InterPro" id="IPR003594">
    <property type="entry name" value="HATPase_dom"/>
</dbReference>
<dbReference type="SUPFAM" id="SSF55874">
    <property type="entry name" value="ATPase domain of HSP90 chaperone/DNA topoisomerase II/histidine kinase"/>
    <property type="match status" value="1"/>
</dbReference>
<keyword evidence="1" id="KW-0808">Transferase</keyword>
<dbReference type="CDD" id="cd16917">
    <property type="entry name" value="HATPase_UhpB-NarQ-NarX-like"/>
    <property type="match status" value="1"/>
</dbReference>
<dbReference type="InParanoid" id="A9W9P5"/>
<proteinExistence type="predicted"/>
<dbReference type="Gene3D" id="1.20.5.1930">
    <property type="match status" value="1"/>
</dbReference>
<dbReference type="GO" id="GO:0005886">
    <property type="term" value="C:plasma membrane"/>
    <property type="evidence" value="ECO:0000318"/>
    <property type="project" value="GO_Central"/>
</dbReference>
<dbReference type="GO" id="GO:0046983">
    <property type="term" value="F:protein dimerization activity"/>
    <property type="evidence" value="ECO:0007669"/>
    <property type="project" value="InterPro"/>
</dbReference>
<keyword evidence="3" id="KW-0902">Two-component regulatory system</keyword>
<dbReference type="Pfam" id="PF05384">
    <property type="entry name" value="DegS"/>
    <property type="match status" value="1"/>
</dbReference>
<dbReference type="eggNOG" id="COG4585">
    <property type="taxonomic scope" value="Bacteria"/>
</dbReference>
<keyword evidence="4" id="KW-0175">Coiled coil</keyword>
<organism evidence="8 9">
    <name type="scientific">Chloroflexus aurantiacus (strain ATCC 29366 / DSM 635 / J-10-fl)</name>
    <dbReference type="NCBI Taxonomy" id="324602"/>
    <lineage>
        <taxon>Bacteria</taxon>
        <taxon>Bacillati</taxon>
        <taxon>Chloroflexota</taxon>
        <taxon>Chloroflexia</taxon>
        <taxon>Chloroflexales</taxon>
        <taxon>Chloroflexineae</taxon>
        <taxon>Chloroflexaceae</taxon>
        <taxon>Chloroflexus</taxon>
    </lineage>
</organism>
<dbReference type="EnsemblBacteria" id="ABY34531">
    <property type="protein sequence ID" value="ABY34531"/>
    <property type="gene ID" value="Caur_1303"/>
</dbReference>
<keyword evidence="2 8" id="KW-0418">Kinase</keyword>
<dbReference type="InterPro" id="IPR036890">
    <property type="entry name" value="HATPase_C_sf"/>
</dbReference>
<dbReference type="AlphaFoldDB" id="A9W9P5"/>
<dbReference type="InterPro" id="IPR050482">
    <property type="entry name" value="Sensor_HK_TwoCompSys"/>
</dbReference>
<dbReference type="EMBL" id="CP000909">
    <property type="protein sequence ID" value="ABY34531.1"/>
    <property type="molecule type" value="Genomic_DNA"/>
</dbReference>
<reference evidence="9" key="1">
    <citation type="journal article" date="2011" name="BMC Genomics">
        <title>Complete genome sequence of the filamentous anoxygenic phototrophic bacterium Chloroflexus aurantiacus.</title>
        <authorList>
            <person name="Tang K.H."/>
            <person name="Barry K."/>
            <person name="Chertkov O."/>
            <person name="Dalin E."/>
            <person name="Han C.S."/>
            <person name="Hauser L.J."/>
            <person name="Honchak B.M."/>
            <person name="Karbach L.E."/>
            <person name="Land M.L."/>
            <person name="Lapidus A."/>
            <person name="Larimer F.W."/>
            <person name="Mikhailova N."/>
            <person name="Pitluck S."/>
            <person name="Pierson B.K."/>
            <person name="Blankenship R.E."/>
        </authorList>
    </citation>
    <scope>NUCLEOTIDE SEQUENCE [LARGE SCALE GENOMIC DNA]</scope>
    <source>
        <strain evidence="9">ATCC 29366 / DSM 635 / J-10-fl</strain>
    </source>
</reference>
<dbReference type="HOGENOM" id="CLU_000445_20_0_0"/>
<dbReference type="KEGG" id="cau:Caur_1303"/>
<evidence type="ECO:0000259" key="7">
    <source>
        <dbReference type="Pfam" id="PF07730"/>
    </source>
</evidence>
<evidence type="ECO:0000256" key="2">
    <source>
        <dbReference type="ARBA" id="ARBA00022777"/>
    </source>
</evidence>
<dbReference type="PANTHER" id="PTHR24421">
    <property type="entry name" value="NITRATE/NITRITE SENSOR PROTEIN NARX-RELATED"/>
    <property type="match status" value="1"/>
</dbReference>
<feature type="coiled-coil region" evidence="4">
    <location>
        <begin position="7"/>
        <end position="41"/>
    </location>
</feature>
<feature type="coiled-coil region" evidence="4">
    <location>
        <begin position="78"/>
        <end position="118"/>
    </location>
</feature>
<feature type="domain" description="Signal transduction histidine kinase subgroup 3 dimerisation and phosphoacceptor" evidence="7">
    <location>
        <begin position="150"/>
        <end position="217"/>
    </location>
</feature>
<evidence type="ECO:0000313" key="8">
    <source>
        <dbReference type="EMBL" id="ABY34531.1"/>
    </source>
</evidence>